<name>A0AAP0NSY7_9MAGN</name>
<organism evidence="1 2">
    <name type="scientific">Stephania japonica</name>
    <dbReference type="NCBI Taxonomy" id="461633"/>
    <lineage>
        <taxon>Eukaryota</taxon>
        <taxon>Viridiplantae</taxon>
        <taxon>Streptophyta</taxon>
        <taxon>Embryophyta</taxon>
        <taxon>Tracheophyta</taxon>
        <taxon>Spermatophyta</taxon>
        <taxon>Magnoliopsida</taxon>
        <taxon>Ranunculales</taxon>
        <taxon>Menispermaceae</taxon>
        <taxon>Menispermoideae</taxon>
        <taxon>Cissampelideae</taxon>
        <taxon>Stephania</taxon>
    </lineage>
</organism>
<keyword evidence="2" id="KW-1185">Reference proteome</keyword>
<dbReference type="EMBL" id="JBBNAE010000006">
    <property type="protein sequence ID" value="KAK9116620.1"/>
    <property type="molecule type" value="Genomic_DNA"/>
</dbReference>
<evidence type="ECO:0000313" key="2">
    <source>
        <dbReference type="Proteomes" id="UP001417504"/>
    </source>
</evidence>
<comment type="caution">
    <text evidence="1">The sequence shown here is derived from an EMBL/GenBank/DDBJ whole genome shotgun (WGS) entry which is preliminary data.</text>
</comment>
<protein>
    <submittedName>
        <fullName evidence="1">Uncharacterized protein</fullName>
    </submittedName>
</protein>
<dbReference type="Proteomes" id="UP001417504">
    <property type="component" value="Unassembled WGS sequence"/>
</dbReference>
<accession>A0AAP0NSY7</accession>
<reference evidence="1 2" key="1">
    <citation type="submission" date="2024-01" db="EMBL/GenBank/DDBJ databases">
        <title>Genome assemblies of Stephania.</title>
        <authorList>
            <person name="Yang L."/>
        </authorList>
    </citation>
    <scope>NUCLEOTIDE SEQUENCE [LARGE SCALE GENOMIC DNA]</scope>
    <source>
        <strain evidence="1">QJT</strain>
        <tissue evidence="1">Leaf</tissue>
    </source>
</reference>
<proteinExistence type="predicted"/>
<sequence length="68" mass="7941">MKYILLFWSYLDPWRSTQVAGSEQLGSGSENPIPHLVPQQRLTYRWYDIGHDVAGELFRSNNYQHCGL</sequence>
<evidence type="ECO:0000313" key="1">
    <source>
        <dbReference type="EMBL" id="KAK9116620.1"/>
    </source>
</evidence>
<dbReference type="AlphaFoldDB" id="A0AAP0NSY7"/>
<gene>
    <name evidence="1" type="ORF">Sjap_015567</name>
</gene>